<evidence type="ECO:0000313" key="3">
    <source>
        <dbReference type="Proteomes" id="UP000704712"/>
    </source>
</evidence>
<dbReference type="AlphaFoldDB" id="A0A8S9V204"/>
<reference evidence="2" key="1">
    <citation type="submission" date="2020-03" db="EMBL/GenBank/DDBJ databases">
        <title>Hybrid Assembly of Korean Phytophthora infestans isolates.</title>
        <authorList>
            <person name="Prokchorchik M."/>
            <person name="Lee Y."/>
            <person name="Seo J."/>
            <person name="Cho J.-H."/>
            <person name="Park Y.-E."/>
            <person name="Jang D.-C."/>
            <person name="Im J.-S."/>
            <person name="Choi J.-G."/>
            <person name="Park H.-J."/>
            <person name="Lee G.-B."/>
            <person name="Lee Y.-G."/>
            <person name="Hong S.-Y."/>
            <person name="Cho K."/>
            <person name="Sohn K.H."/>
        </authorList>
    </citation>
    <scope>NUCLEOTIDE SEQUENCE</scope>
    <source>
        <strain evidence="2">KR_2_A2</strain>
    </source>
</reference>
<feature type="region of interest" description="Disordered" evidence="1">
    <location>
        <begin position="127"/>
        <end position="154"/>
    </location>
</feature>
<protein>
    <submittedName>
        <fullName evidence="2">Uncharacterized protein</fullName>
    </submittedName>
</protein>
<organism evidence="2 3">
    <name type="scientific">Phytophthora infestans</name>
    <name type="common">Potato late blight agent</name>
    <name type="synonym">Botrytis infestans</name>
    <dbReference type="NCBI Taxonomy" id="4787"/>
    <lineage>
        <taxon>Eukaryota</taxon>
        <taxon>Sar</taxon>
        <taxon>Stramenopiles</taxon>
        <taxon>Oomycota</taxon>
        <taxon>Peronosporomycetes</taxon>
        <taxon>Peronosporales</taxon>
        <taxon>Peronosporaceae</taxon>
        <taxon>Phytophthora</taxon>
    </lineage>
</organism>
<evidence type="ECO:0000313" key="2">
    <source>
        <dbReference type="EMBL" id="KAF4145412.1"/>
    </source>
</evidence>
<comment type="caution">
    <text evidence="2">The sequence shown here is derived from an EMBL/GenBank/DDBJ whole genome shotgun (WGS) entry which is preliminary data.</text>
</comment>
<evidence type="ECO:0000256" key="1">
    <source>
        <dbReference type="SAM" id="MobiDB-lite"/>
    </source>
</evidence>
<dbReference type="EMBL" id="JAACNO010000735">
    <property type="protein sequence ID" value="KAF4145412.1"/>
    <property type="molecule type" value="Genomic_DNA"/>
</dbReference>
<accession>A0A8S9V204</accession>
<proteinExistence type="predicted"/>
<sequence length="154" mass="17684">MENVMSPTILKERWDLNKGAGRRRHKEVVKYVKLKKNEGSDVKSIVRFDVEKYNIALGILRPVVDELVALPSSQPHIQVARYSDQIAIDAPKATESRTKEFTLKSRRKLNLSSTKLEFKTKITEIKIRKNEENGKPHSPSPRKYQAVESTKTNI</sequence>
<gene>
    <name evidence="2" type="ORF">GN958_ATG05442</name>
</gene>
<name>A0A8S9V204_PHYIN</name>
<dbReference type="Proteomes" id="UP000704712">
    <property type="component" value="Unassembled WGS sequence"/>
</dbReference>